<comment type="caution">
    <text evidence="2">The sequence shown here is derived from an EMBL/GenBank/DDBJ whole genome shotgun (WGS) entry which is preliminary data.</text>
</comment>
<proteinExistence type="predicted"/>
<evidence type="ECO:0000313" key="3">
    <source>
        <dbReference type="Proteomes" id="UP001595962"/>
    </source>
</evidence>
<protein>
    <recommendedName>
        <fullName evidence="4">Bacterial surface antigen (D15) domain-containing protein</fullName>
    </recommendedName>
</protein>
<dbReference type="EMBL" id="JBHSGB010000003">
    <property type="protein sequence ID" value="MFC4654024.1"/>
    <property type="molecule type" value="Genomic_DNA"/>
</dbReference>
<evidence type="ECO:0000256" key="1">
    <source>
        <dbReference type="SAM" id="SignalP"/>
    </source>
</evidence>
<keyword evidence="3" id="KW-1185">Reference proteome</keyword>
<reference evidence="3" key="1">
    <citation type="journal article" date="2019" name="Int. J. Syst. Evol. Microbiol.">
        <title>The Global Catalogue of Microorganisms (GCM) 10K type strain sequencing project: providing services to taxonomists for standard genome sequencing and annotation.</title>
        <authorList>
            <consortium name="The Broad Institute Genomics Platform"/>
            <consortium name="The Broad Institute Genome Sequencing Center for Infectious Disease"/>
            <person name="Wu L."/>
            <person name="Ma J."/>
        </authorList>
    </citation>
    <scope>NUCLEOTIDE SEQUENCE [LARGE SCALE GENOMIC DNA]</scope>
    <source>
        <strain evidence="3">DT28</strain>
    </source>
</reference>
<organism evidence="2 3">
    <name type="scientific">Rheinheimera marina</name>
    <dbReference type="NCBI Taxonomy" id="1774958"/>
    <lineage>
        <taxon>Bacteria</taxon>
        <taxon>Pseudomonadati</taxon>
        <taxon>Pseudomonadota</taxon>
        <taxon>Gammaproteobacteria</taxon>
        <taxon>Chromatiales</taxon>
        <taxon>Chromatiaceae</taxon>
        <taxon>Rheinheimera</taxon>
    </lineage>
</organism>
<dbReference type="RefSeq" id="WP_377331689.1">
    <property type="nucleotide sequence ID" value="NZ_JBHSGB010000003.1"/>
</dbReference>
<keyword evidence="1" id="KW-0732">Signal</keyword>
<gene>
    <name evidence="2" type="ORF">ACFO3I_03175</name>
</gene>
<accession>A0ABV9JIT2</accession>
<feature type="chain" id="PRO_5045102373" description="Bacterial surface antigen (D15) domain-containing protein" evidence="1">
    <location>
        <begin position="29"/>
        <end position="616"/>
    </location>
</feature>
<feature type="signal peptide" evidence="1">
    <location>
        <begin position="1"/>
        <end position="28"/>
    </location>
</feature>
<sequence length="616" mass="70829">MDKRHSKYQTKQVMLMCLLLGLPGTVFSAETPEAAGATDVVESNAQPARHQQEVTLADLCGMSVPSELSDEATAARPDWPSTLQVGQINFRVNPIFDESDPETFWLHRFANWIHINSKPWALERELPFSTGEKISATDLLEAERLLRHKSYLRDSRIKVLPECNADGSRNVQVETWDTWSLLPTLGFGRSGGSNKYSFGFKEENLLGLGVRTSLKYQSNYLRTGYEFRNEIPLSLFEINGLEHSYAWLEWVDNDDGSKQALKVEHPFYKDDTELMWRLGWMRDDRLEQIFHNNVLENQFRTEQKQTELTYGRLLSFSDQTSWRLLLGYTEDNHRFIEDPLQQSVALPQDRIYQYPWVGFEYMEHKYKTLSDVFLINHTEDIHLGWRHQVRLGVQTSNLAPEEQLGYHFEWQASKGFGDQKHLTLLSSRLAVQTGADSGDQTELRLEIEDVYRLAQRWAIYSHLRYDQRKQNYLDDPLALGSEDGVRTDGGIRGYPVQYQHGLHRTIATAELRWYPQITLYQLLDVGFVAFADAGKISGGKVMDQLSLIDTTMVQQRFDLISPNTQQSWLGAVGIGARFYSARSANDNVIHLDLAKPIGAGNDINSYELQLKVEQRF</sequence>
<dbReference type="Proteomes" id="UP001595962">
    <property type="component" value="Unassembled WGS sequence"/>
</dbReference>
<evidence type="ECO:0000313" key="2">
    <source>
        <dbReference type="EMBL" id="MFC4654024.1"/>
    </source>
</evidence>
<name>A0ABV9JIT2_9GAMM</name>
<evidence type="ECO:0008006" key="4">
    <source>
        <dbReference type="Google" id="ProtNLM"/>
    </source>
</evidence>
<dbReference type="Gene3D" id="2.40.160.50">
    <property type="entry name" value="membrane protein fhac: a member of the omp85/tpsb transporter family"/>
    <property type="match status" value="1"/>
</dbReference>